<evidence type="ECO:0000259" key="2">
    <source>
        <dbReference type="Pfam" id="PF02517"/>
    </source>
</evidence>
<reference evidence="3 4" key="1">
    <citation type="submission" date="2018-10" db="EMBL/GenBank/DDBJ databases">
        <title>Paraburkholderia sp. 7MK8-2, isolated from soil.</title>
        <authorList>
            <person name="Gao Z.-H."/>
            <person name="Qiu L.-H."/>
        </authorList>
    </citation>
    <scope>NUCLEOTIDE SEQUENCE [LARGE SCALE GENOMIC DNA]</scope>
    <source>
        <strain evidence="3 4">7MK8-2</strain>
    </source>
</reference>
<keyword evidence="1" id="KW-0812">Transmembrane</keyword>
<dbReference type="RefSeq" id="WP_121278607.1">
    <property type="nucleotide sequence ID" value="NZ_RBZV01000005.1"/>
</dbReference>
<feature type="transmembrane region" description="Helical" evidence="1">
    <location>
        <begin position="145"/>
        <end position="167"/>
    </location>
</feature>
<protein>
    <submittedName>
        <fullName evidence="3">CPBP family intramembrane metalloprotease</fullName>
    </submittedName>
</protein>
<feature type="transmembrane region" description="Helical" evidence="1">
    <location>
        <begin position="34"/>
        <end position="64"/>
    </location>
</feature>
<keyword evidence="3" id="KW-0378">Hydrolase</keyword>
<gene>
    <name evidence="3" type="ORF">D7S89_14905</name>
</gene>
<feature type="domain" description="CAAX prenyl protease 2/Lysostaphin resistance protein A-like" evidence="2">
    <location>
        <begin position="177"/>
        <end position="271"/>
    </location>
</feature>
<dbReference type="GO" id="GO:0080120">
    <property type="term" value="P:CAAX-box protein maturation"/>
    <property type="evidence" value="ECO:0007669"/>
    <property type="project" value="UniProtKB-ARBA"/>
</dbReference>
<feature type="transmembrane region" description="Helical" evidence="1">
    <location>
        <begin position="210"/>
        <end position="230"/>
    </location>
</feature>
<dbReference type="Pfam" id="PF02517">
    <property type="entry name" value="Rce1-like"/>
    <property type="match status" value="1"/>
</dbReference>
<feature type="transmembrane region" description="Helical" evidence="1">
    <location>
        <begin position="71"/>
        <end position="87"/>
    </location>
</feature>
<keyword evidence="1" id="KW-0472">Membrane</keyword>
<comment type="caution">
    <text evidence="3">The sequence shown here is derived from an EMBL/GenBank/DDBJ whole genome shotgun (WGS) entry which is preliminary data.</text>
</comment>
<feature type="transmembrane region" description="Helical" evidence="1">
    <location>
        <begin position="263"/>
        <end position="282"/>
    </location>
</feature>
<keyword evidence="1" id="KW-1133">Transmembrane helix</keyword>
<feature type="transmembrane region" description="Helical" evidence="1">
    <location>
        <begin position="179"/>
        <end position="198"/>
    </location>
</feature>
<dbReference type="EMBL" id="RBZV01000005">
    <property type="protein sequence ID" value="RKP47663.1"/>
    <property type="molecule type" value="Genomic_DNA"/>
</dbReference>
<dbReference type="GO" id="GO:0006508">
    <property type="term" value="P:proteolysis"/>
    <property type="evidence" value="ECO:0007669"/>
    <property type="project" value="UniProtKB-KW"/>
</dbReference>
<evidence type="ECO:0000313" key="4">
    <source>
        <dbReference type="Proteomes" id="UP000280434"/>
    </source>
</evidence>
<dbReference type="InterPro" id="IPR003675">
    <property type="entry name" value="Rce1/LyrA-like_dom"/>
</dbReference>
<evidence type="ECO:0000256" key="1">
    <source>
        <dbReference type="SAM" id="Phobius"/>
    </source>
</evidence>
<dbReference type="AlphaFoldDB" id="A0A494XJC1"/>
<dbReference type="GO" id="GO:0008237">
    <property type="term" value="F:metallopeptidase activity"/>
    <property type="evidence" value="ECO:0007669"/>
    <property type="project" value="UniProtKB-KW"/>
</dbReference>
<accession>A0A494XJC1</accession>
<organism evidence="3 4">
    <name type="scientific">Trinickia fusca</name>
    <dbReference type="NCBI Taxonomy" id="2419777"/>
    <lineage>
        <taxon>Bacteria</taxon>
        <taxon>Pseudomonadati</taxon>
        <taxon>Pseudomonadota</taxon>
        <taxon>Betaproteobacteria</taxon>
        <taxon>Burkholderiales</taxon>
        <taxon>Burkholderiaceae</taxon>
        <taxon>Trinickia</taxon>
    </lineage>
</organism>
<keyword evidence="3" id="KW-0645">Protease</keyword>
<feature type="transmembrane region" description="Helical" evidence="1">
    <location>
        <begin position="122"/>
        <end position="138"/>
    </location>
</feature>
<dbReference type="OrthoDB" id="5322702at2"/>
<proteinExistence type="predicted"/>
<sequence>MLAISYIMVFGAVPAAWRACGSSVSRWLGLGLLVVGYAIALAIGLLGPLSMVGIGLLVLAAVAVQPQRRRYVRYLGHAMFIALAIALDRHWLPGFHNLRVIAAERLTPDAVPFTMYLNLDKPLVGFWLLLVIPWIHAARGWRASLISGVVGWVVATLSALLIARWLGMVAWEPKWPQQSALWLINNLLLVAVTEEVFFRGYVQGGLRRLLAHRGSADLLALLISAALFGLEHVSGGGHWIVLAGVAGVVYGLAYRFGGLPASILAHFGLDAVHFFLFSYPMLAASVR</sequence>
<feature type="transmembrane region" description="Helical" evidence="1">
    <location>
        <begin position="236"/>
        <end position="256"/>
    </location>
</feature>
<name>A0A494XJC1_9BURK</name>
<dbReference type="GO" id="GO:0004175">
    <property type="term" value="F:endopeptidase activity"/>
    <property type="evidence" value="ECO:0007669"/>
    <property type="project" value="UniProtKB-ARBA"/>
</dbReference>
<keyword evidence="3" id="KW-0482">Metalloprotease</keyword>
<keyword evidence="4" id="KW-1185">Reference proteome</keyword>
<evidence type="ECO:0000313" key="3">
    <source>
        <dbReference type="EMBL" id="RKP47663.1"/>
    </source>
</evidence>
<dbReference type="Proteomes" id="UP000280434">
    <property type="component" value="Unassembled WGS sequence"/>
</dbReference>